<feature type="transmembrane region" description="Helical" evidence="1">
    <location>
        <begin position="7"/>
        <end position="23"/>
    </location>
</feature>
<dbReference type="Proteomes" id="UP000075683">
    <property type="component" value="Unassembled WGS sequence"/>
</dbReference>
<protein>
    <submittedName>
        <fullName evidence="2">Uncharacterized protein</fullName>
    </submittedName>
</protein>
<dbReference type="EMBL" id="LQYT01000002">
    <property type="protein sequence ID" value="KYD23094.1"/>
    <property type="molecule type" value="Genomic_DNA"/>
</dbReference>
<comment type="caution">
    <text evidence="2">The sequence shown here is derived from an EMBL/GenBank/DDBJ whole genome shotgun (WGS) entry which is preliminary data.</text>
</comment>
<feature type="transmembrane region" description="Helical" evidence="1">
    <location>
        <begin position="68"/>
        <end position="89"/>
    </location>
</feature>
<organism evidence="2 3">
    <name type="scientific">Caldibacillus debilis</name>
    <dbReference type="NCBI Taxonomy" id="301148"/>
    <lineage>
        <taxon>Bacteria</taxon>
        <taxon>Bacillati</taxon>
        <taxon>Bacillota</taxon>
        <taxon>Bacilli</taxon>
        <taxon>Bacillales</taxon>
        <taxon>Bacillaceae</taxon>
        <taxon>Caldibacillus</taxon>
    </lineage>
</organism>
<evidence type="ECO:0000313" key="3">
    <source>
        <dbReference type="Proteomes" id="UP000075683"/>
    </source>
</evidence>
<evidence type="ECO:0000313" key="2">
    <source>
        <dbReference type="EMBL" id="KYD23094.1"/>
    </source>
</evidence>
<accession>A0A150MEV8</accession>
<dbReference type="AlphaFoldDB" id="A0A150MEV8"/>
<keyword evidence="1" id="KW-0812">Transmembrane</keyword>
<dbReference type="STRING" id="301148.B4135_0623"/>
<sequence length="91" mass="10234">MKIKGFIWNMILGGFLGFLWIIFSERVVDIANSFQSPWLLGGLIIVIGTLLFGEVYRRAVNHQGSGHLRFKHLPASLSFGLVVVIYFLISP</sequence>
<dbReference type="RefSeq" id="WP_020156545.1">
    <property type="nucleotide sequence ID" value="NZ_JBAIZG010000021.1"/>
</dbReference>
<gene>
    <name evidence="2" type="ORF">B4135_0623</name>
</gene>
<proteinExistence type="predicted"/>
<keyword evidence="1" id="KW-1133">Transmembrane helix</keyword>
<reference evidence="2 3" key="1">
    <citation type="submission" date="2016-01" db="EMBL/GenBank/DDBJ databases">
        <title>Draft Genome Sequences of Seven Thermophilic Sporeformers Isolated from Foods.</title>
        <authorList>
            <person name="Berendsen E.M."/>
            <person name="Wells-Bennik M.H."/>
            <person name="Krawcyk A.O."/>
            <person name="De Jong A."/>
            <person name="Holsappel S."/>
            <person name="Eijlander R.T."/>
            <person name="Kuipers O.P."/>
        </authorList>
    </citation>
    <scope>NUCLEOTIDE SEQUENCE [LARGE SCALE GENOMIC DNA]</scope>
    <source>
        <strain evidence="2 3">B4135</strain>
    </source>
</reference>
<keyword evidence="1" id="KW-0472">Membrane</keyword>
<feature type="transmembrane region" description="Helical" evidence="1">
    <location>
        <begin position="38"/>
        <end position="56"/>
    </location>
</feature>
<evidence type="ECO:0000256" key="1">
    <source>
        <dbReference type="SAM" id="Phobius"/>
    </source>
</evidence>
<name>A0A150MEV8_9BACI</name>